<sequence length="254" mass="27104">MRIPMPHTVAALYQFTPLPDAAALQAPLQALCGSLGITGTLLLAGEGINGTVVGSAEAIDAFLSELNAPNLFGGRLDNLEYKLSTAEGPPFRRLKVKLKPEIVTFDDGATDPARGTGTNVAPEDWNALLERPDLLLVDTRNAFEVALGTFEGAVDPGLKTFGEFRAFADELDPAATPEIALFCTGGIRCEKAGAYLKGRGFATVHLLKGGILKYLETVPEAESRWTGDCFVFDDRIALGPGLVERPDHPPEALR</sequence>
<reference evidence="3" key="2">
    <citation type="submission" date="2021-08" db="EMBL/GenBank/DDBJ databases">
        <authorList>
            <person name="Tani A."/>
            <person name="Ola A."/>
            <person name="Ogura Y."/>
            <person name="Katsura K."/>
            <person name="Hayashi T."/>
        </authorList>
    </citation>
    <scope>NUCLEOTIDE SEQUENCE</scope>
    <source>
        <strain evidence="3">DSM 23674</strain>
    </source>
</reference>
<proteinExistence type="inferred from homology"/>
<dbReference type="InterPro" id="IPR040503">
    <property type="entry name" value="TRHO_N"/>
</dbReference>
<keyword evidence="1" id="KW-0819">tRNA processing</keyword>
<comment type="caution">
    <text evidence="3">The sequence shown here is derived from an EMBL/GenBank/DDBJ whole genome shotgun (WGS) entry which is preliminary data.</text>
</comment>
<dbReference type="SUPFAM" id="SSF52821">
    <property type="entry name" value="Rhodanese/Cell cycle control phosphatase"/>
    <property type="match status" value="1"/>
</dbReference>
<keyword evidence="4" id="KW-1185">Reference proteome</keyword>
<organism evidence="3 4">
    <name type="scientific">Methylobacterium thuringiense</name>
    <dbReference type="NCBI Taxonomy" id="1003091"/>
    <lineage>
        <taxon>Bacteria</taxon>
        <taxon>Pseudomonadati</taxon>
        <taxon>Pseudomonadota</taxon>
        <taxon>Alphaproteobacteria</taxon>
        <taxon>Hyphomicrobiales</taxon>
        <taxon>Methylobacteriaceae</taxon>
        <taxon>Methylobacterium</taxon>
    </lineage>
</organism>
<feature type="domain" description="Rhodanese" evidence="2">
    <location>
        <begin position="130"/>
        <end position="223"/>
    </location>
</feature>
<dbReference type="PROSITE" id="PS50206">
    <property type="entry name" value="RHODANESE_3"/>
    <property type="match status" value="1"/>
</dbReference>
<gene>
    <name evidence="1" type="primary">trhO</name>
    <name evidence="3" type="ORF">EKPJFOCH_1150</name>
</gene>
<comment type="similarity">
    <text evidence="1">Belongs to the TrhO family.</text>
</comment>
<evidence type="ECO:0000256" key="1">
    <source>
        <dbReference type="HAMAP-Rule" id="MF_00469"/>
    </source>
</evidence>
<dbReference type="EC" id="1.14.-.-" evidence="1"/>
<dbReference type="Gene3D" id="3.30.70.100">
    <property type="match status" value="1"/>
</dbReference>
<dbReference type="InterPro" id="IPR001763">
    <property type="entry name" value="Rhodanese-like_dom"/>
</dbReference>
<dbReference type="EMBL" id="BPRA01000005">
    <property type="protein sequence ID" value="GJE54671.1"/>
    <property type="molecule type" value="Genomic_DNA"/>
</dbReference>
<dbReference type="Pfam" id="PF17773">
    <property type="entry name" value="UPF0176_N"/>
    <property type="match status" value="1"/>
</dbReference>
<evidence type="ECO:0000313" key="3">
    <source>
        <dbReference type="EMBL" id="GJE54671.1"/>
    </source>
</evidence>
<keyword evidence="1" id="KW-0560">Oxidoreductase</keyword>
<dbReference type="HAMAP" id="MF_00469">
    <property type="entry name" value="TrhO"/>
    <property type="match status" value="1"/>
</dbReference>
<dbReference type="InterPro" id="IPR020936">
    <property type="entry name" value="TrhO"/>
</dbReference>
<dbReference type="PANTHER" id="PTHR43268:SF3">
    <property type="entry name" value="RHODANESE-LIKE DOMAIN-CONTAINING PROTEIN 7-RELATED"/>
    <property type="match status" value="1"/>
</dbReference>
<dbReference type="CDD" id="cd01518">
    <property type="entry name" value="RHOD_YceA"/>
    <property type="match status" value="1"/>
</dbReference>
<name>A0ABQ4TI57_9HYPH</name>
<dbReference type="Gene3D" id="3.40.250.10">
    <property type="entry name" value="Rhodanese-like domain"/>
    <property type="match status" value="1"/>
</dbReference>
<accession>A0ABQ4TI57</accession>
<dbReference type="Pfam" id="PF00581">
    <property type="entry name" value="Rhodanese"/>
    <property type="match status" value="1"/>
</dbReference>
<dbReference type="Proteomes" id="UP001055101">
    <property type="component" value="Unassembled WGS sequence"/>
</dbReference>
<dbReference type="InterPro" id="IPR036873">
    <property type="entry name" value="Rhodanese-like_dom_sf"/>
</dbReference>
<evidence type="ECO:0000259" key="2">
    <source>
        <dbReference type="PROSITE" id="PS50206"/>
    </source>
</evidence>
<comment type="catalytic activity">
    <reaction evidence="1">
        <text>uridine(34) in tRNA + AH2 + O2 = 5-hydroxyuridine(34) in tRNA + A + H2O</text>
        <dbReference type="Rhea" id="RHEA:64224"/>
        <dbReference type="Rhea" id="RHEA-COMP:11727"/>
        <dbReference type="Rhea" id="RHEA-COMP:13381"/>
        <dbReference type="ChEBI" id="CHEBI:13193"/>
        <dbReference type="ChEBI" id="CHEBI:15377"/>
        <dbReference type="ChEBI" id="CHEBI:15379"/>
        <dbReference type="ChEBI" id="CHEBI:17499"/>
        <dbReference type="ChEBI" id="CHEBI:65315"/>
        <dbReference type="ChEBI" id="CHEBI:136877"/>
    </reaction>
</comment>
<comment type="function">
    <text evidence="1">Catalyzes oxygen-dependent 5-hydroxyuridine (ho5U) modification at position 34 in tRNAs.</text>
</comment>
<dbReference type="SMART" id="SM00450">
    <property type="entry name" value="RHOD"/>
    <property type="match status" value="1"/>
</dbReference>
<reference evidence="3" key="1">
    <citation type="journal article" date="2021" name="Front. Microbiol.">
        <title>Comprehensive Comparative Genomics and Phenotyping of Methylobacterium Species.</title>
        <authorList>
            <person name="Alessa O."/>
            <person name="Ogura Y."/>
            <person name="Fujitani Y."/>
            <person name="Takami H."/>
            <person name="Hayashi T."/>
            <person name="Sahin N."/>
            <person name="Tani A."/>
        </authorList>
    </citation>
    <scope>NUCLEOTIDE SEQUENCE</scope>
    <source>
        <strain evidence="3">DSM 23674</strain>
    </source>
</reference>
<evidence type="ECO:0000313" key="4">
    <source>
        <dbReference type="Proteomes" id="UP001055101"/>
    </source>
</evidence>
<dbReference type="PANTHER" id="PTHR43268">
    <property type="entry name" value="THIOSULFATE SULFURTRANSFERASE/RHODANESE-LIKE DOMAIN-CONTAINING PROTEIN 2"/>
    <property type="match status" value="1"/>
</dbReference>
<protein>
    <recommendedName>
        <fullName evidence="1">tRNA uridine(34) hydroxylase</fullName>
        <ecNumber evidence="1">1.14.-.-</ecNumber>
    </recommendedName>
    <alternativeName>
        <fullName evidence="1">tRNA hydroxylation protein O</fullName>
    </alternativeName>
</protein>